<evidence type="ECO:0000313" key="6">
    <source>
        <dbReference type="EMBL" id="MBA1274486.1"/>
    </source>
</evidence>
<dbReference type="SUPFAM" id="SSF50615">
    <property type="entry name" value="N-terminal domain of alpha and beta subunits of F1 ATP synthase"/>
    <property type="match status" value="1"/>
</dbReference>
<evidence type="ECO:0000256" key="4">
    <source>
        <dbReference type="ARBA" id="ARBA00023310"/>
    </source>
</evidence>
<dbReference type="InterPro" id="IPR023366">
    <property type="entry name" value="ATP_synth_asu-like_sf"/>
</dbReference>
<comment type="similarity">
    <text evidence="1">Belongs to the ATPase alpha/beta chains family.</text>
</comment>
<accession>A0ABR5Z2V1</accession>
<comment type="caution">
    <text evidence="6">The sequence shown here is derived from an EMBL/GenBank/DDBJ whole genome shotgun (WGS) entry which is preliminary data.</text>
</comment>
<reference evidence="6 7" key="1">
    <citation type="submission" date="2020-02" db="EMBL/GenBank/DDBJ databases">
        <title>Synteny-based analysis reveals conserved mechanism for high triclosan tolerance in Pseudomonas, as well as instances of horizontal transfer.</title>
        <authorList>
            <person name="Mcfarland A.G."/>
            <person name="Bertucci H.K."/>
            <person name="Litmann E."/>
            <person name="Shen J."/>
            <person name="Huttenhower C."/>
            <person name="Hartmann E.M."/>
        </authorList>
    </citation>
    <scope>NUCLEOTIDE SEQUENCE [LARGE SCALE GENOMIC DNA]</scope>
    <source>
        <strain evidence="6 7">115A1</strain>
    </source>
</reference>
<name>A0ABR5Z2V1_9GAMM</name>
<sequence length="88" mass="8757">MAAPPGSEAASRAVGDGGHSRSRPRLSGSLAHPFGKADIYSISMQCPLRVGGVADVMYGAMIELPGGISGMALNSEQGSVGAVVLATT</sequence>
<feature type="region of interest" description="Disordered" evidence="5">
    <location>
        <begin position="1"/>
        <end position="31"/>
    </location>
</feature>
<keyword evidence="4" id="KW-0066">ATP synthesis</keyword>
<evidence type="ECO:0000256" key="1">
    <source>
        <dbReference type="ARBA" id="ARBA00008936"/>
    </source>
</evidence>
<evidence type="ECO:0000313" key="7">
    <source>
        <dbReference type="Proteomes" id="UP000786387"/>
    </source>
</evidence>
<dbReference type="EMBL" id="JAAMRF010000007">
    <property type="protein sequence ID" value="MBA1274486.1"/>
    <property type="molecule type" value="Genomic_DNA"/>
</dbReference>
<keyword evidence="2" id="KW-0813">Transport</keyword>
<dbReference type="Gene3D" id="2.40.30.20">
    <property type="match status" value="1"/>
</dbReference>
<organism evidence="6 7">
    <name type="scientific">Stutzerimonas azotifigens</name>
    <dbReference type="NCBI Taxonomy" id="291995"/>
    <lineage>
        <taxon>Bacteria</taxon>
        <taxon>Pseudomonadati</taxon>
        <taxon>Pseudomonadota</taxon>
        <taxon>Gammaproteobacteria</taxon>
        <taxon>Pseudomonadales</taxon>
        <taxon>Pseudomonadaceae</taxon>
        <taxon>Stutzerimonas</taxon>
    </lineage>
</organism>
<keyword evidence="7" id="KW-1185">Reference proteome</keyword>
<keyword evidence="3" id="KW-1278">Translocase</keyword>
<evidence type="ECO:0000256" key="3">
    <source>
        <dbReference type="ARBA" id="ARBA00022967"/>
    </source>
</evidence>
<evidence type="ECO:0000256" key="2">
    <source>
        <dbReference type="ARBA" id="ARBA00022448"/>
    </source>
</evidence>
<protein>
    <submittedName>
        <fullName evidence="6">Uncharacterized protein</fullName>
    </submittedName>
</protein>
<dbReference type="InterPro" id="IPR036121">
    <property type="entry name" value="ATPase_F1/V1/A1_a/bsu_N_sf"/>
</dbReference>
<dbReference type="RefSeq" id="WP_181071544.1">
    <property type="nucleotide sequence ID" value="NZ_JAAMRF010000007.1"/>
</dbReference>
<evidence type="ECO:0000256" key="5">
    <source>
        <dbReference type="SAM" id="MobiDB-lite"/>
    </source>
</evidence>
<proteinExistence type="inferred from homology"/>
<gene>
    <name evidence="6" type="ORF">G7026_14075</name>
</gene>
<dbReference type="Proteomes" id="UP000786387">
    <property type="component" value="Unassembled WGS sequence"/>
</dbReference>